<dbReference type="EMBL" id="BMGT01000002">
    <property type="protein sequence ID" value="GGG73828.1"/>
    <property type="molecule type" value="Genomic_DNA"/>
</dbReference>
<reference evidence="1" key="2">
    <citation type="submission" date="2020-09" db="EMBL/GenBank/DDBJ databases">
        <authorList>
            <person name="Sun Q."/>
            <person name="Zhou Y."/>
        </authorList>
    </citation>
    <scope>NUCLEOTIDE SEQUENCE</scope>
    <source>
        <strain evidence="1">CGMCC 1.12997</strain>
    </source>
</reference>
<accession>A0A917HBD3</accession>
<keyword evidence="2" id="KW-1185">Reference proteome</keyword>
<organism evidence="1 2">
    <name type="scientific">Edaphobacter dinghuensis</name>
    <dbReference type="NCBI Taxonomy" id="1560005"/>
    <lineage>
        <taxon>Bacteria</taxon>
        <taxon>Pseudomonadati</taxon>
        <taxon>Acidobacteriota</taxon>
        <taxon>Terriglobia</taxon>
        <taxon>Terriglobales</taxon>
        <taxon>Acidobacteriaceae</taxon>
        <taxon>Edaphobacter</taxon>
    </lineage>
</organism>
<dbReference type="AlphaFoldDB" id="A0A917HBD3"/>
<comment type="caution">
    <text evidence="1">The sequence shown here is derived from an EMBL/GenBank/DDBJ whole genome shotgun (WGS) entry which is preliminary data.</text>
</comment>
<reference evidence="1" key="1">
    <citation type="journal article" date="2014" name="Int. J. Syst. Evol. Microbiol.">
        <title>Complete genome sequence of Corynebacterium casei LMG S-19264T (=DSM 44701T), isolated from a smear-ripened cheese.</title>
        <authorList>
            <consortium name="US DOE Joint Genome Institute (JGI-PGF)"/>
            <person name="Walter F."/>
            <person name="Albersmeier A."/>
            <person name="Kalinowski J."/>
            <person name="Ruckert C."/>
        </authorList>
    </citation>
    <scope>NUCLEOTIDE SEQUENCE</scope>
    <source>
        <strain evidence="1">CGMCC 1.12997</strain>
    </source>
</reference>
<gene>
    <name evidence="1" type="ORF">GCM10011585_15490</name>
</gene>
<sequence>MGIKQALCNALDETVHALAILDLDTLQAIERQMTTLAQTEPVADGLDIDSILAKKRVLELVLYHSESNLNALRRLYGRNTRDLWER</sequence>
<protein>
    <submittedName>
        <fullName evidence="1">Uncharacterized protein</fullName>
    </submittedName>
</protein>
<evidence type="ECO:0000313" key="2">
    <source>
        <dbReference type="Proteomes" id="UP000647241"/>
    </source>
</evidence>
<dbReference type="Proteomes" id="UP000647241">
    <property type="component" value="Unassembled WGS sequence"/>
</dbReference>
<evidence type="ECO:0000313" key="1">
    <source>
        <dbReference type="EMBL" id="GGG73828.1"/>
    </source>
</evidence>
<name>A0A917HBD3_9BACT</name>
<proteinExistence type="predicted"/>
<dbReference type="RefSeq" id="WP_188553603.1">
    <property type="nucleotide sequence ID" value="NZ_BMGT01000002.1"/>
</dbReference>